<dbReference type="RefSeq" id="WP_248652476.1">
    <property type="nucleotide sequence ID" value="NZ_CP096660.1"/>
</dbReference>
<evidence type="ECO:0000256" key="1">
    <source>
        <dbReference type="SAM" id="Phobius"/>
    </source>
</evidence>
<keyword evidence="3" id="KW-1185">Reference proteome</keyword>
<proteinExistence type="predicted"/>
<evidence type="ECO:0000313" key="2">
    <source>
        <dbReference type="EMBL" id="UPV76443.1"/>
    </source>
</evidence>
<geneLocation type="plasmid" evidence="2 3">
    <name>unnamed1</name>
</geneLocation>
<evidence type="ECO:0000313" key="3">
    <source>
        <dbReference type="Proteomes" id="UP000830729"/>
    </source>
</evidence>
<dbReference type="EMBL" id="CP096660">
    <property type="protein sequence ID" value="UPV76443.1"/>
    <property type="molecule type" value="Genomic_DNA"/>
</dbReference>
<dbReference type="AlphaFoldDB" id="A0A8U0I094"/>
<dbReference type="KEGG" id="halx:M0R89_19980"/>
<reference evidence="2 3" key="1">
    <citation type="submission" date="2022-04" db="EMBL/GenBank/DDBJ databases">
        <title>Diverse halophilic archaea isolated from saline environments.</title>
        <authorList>
            <person name="Cui H.-L."/>
        </authorList>
    </citation>
    <scope>NUCLEOTIDE SEQUENCE [LARGE SCALE GENOMIC DNA]</scope>
    <source>
        <strain evidence="2 3">XZYJT49</strain>
        <plasmid evidence="2 3">unnamed1</plasmid>
    </source>
</reference>
<keyword evidence="2" id="KW-0614">Plasmid</keyword>
<name>A0A8U0I094_9EURY</name>
<keyword evidence="1" id="KW-0472">Membrane</keyword>
<keyword evidence="1" id="KW-0812">Transmembrane</keyword>
<keyword evidence="1" id="KW-1133">Transmembrane helix</keyword>
<gene>
    <name evidence="2" type="ORF">M0R89_19980</name>
</gene>
<feature type="transmembrane region" description="Helical" evidence="1">
    <location>
        <begin position="16"/>
        <end position="36"/>
    </location>
</feature>
<dbReference type="Proteomes" id="UP000830729">
    <property type="component" value="Plasmid unnamed1"/>
</dbReference>
<protein>
    <submittedName>
        <fullName evidence="2">Uncharacterized protein</fullName>
    </submittedName>
</protein>
<dbReference type="GeneID" id="72187529"/>
<organism evidence="2 3">
    <name type="scientific">Halorussus limi</name>
    <dbReference type="NCBI Taxonomy" id="2938695"/>
    <lineage>
        <taxon>Archaea</taxon>
        <taxon>Methanobacteriati</taxon>
        <taxon>Methanobacteriota</taxon>
        <taxon>Stenosarchaea group</taxon>
        <taxon>Halobacteria</taxon>
        <taxon>Halobacteriales</taxon>
        <taxon>Haladaptataceae</taxon>
        <taxon>Halorussus</taxon>
    </lineage>
</organism>
<accession>A0A8U0I094</accession>
<sequence>MLLPLHATGHAGLDPLAVVFGALAGLAIWQAIRLLARSDTRKRGGA</sequence>